<evidence type="ECO:0000313" key="2">
    <source>
        <dbReference type="EMBL" id="QOY88168.1"/>
    </source>
</evidence>
<evidence type="ECO:0000256" key="1">
    <source>
        <dbReference type="SAM" id="MobiDB-lite"/>
    </source>
</evidence>
<keyword evidence="3" id="KW-1185">Reference proteome</keyword>
<dbReference type="EMBL" id="CP063849">
    <property type="protein sequence ID" value="QOY88168.1"/>
    <property type="molecule type" value="Genomic_DNA"/>
</dbReference>
<name>A0A7S7NR12_PALFE</name>
<evidence type="ECO:0000313" key="3">
    <source>
        <dbReference type="Proteomes" id="UP000593892"/>
    </source>
</evidence>
<dbReference type="RefSeq" id="WP_194449831.1">
    <property type="nucleotide sequence ID" value="NZ_CP063849.1"/>
</dbReference>
<proteinExistence type="predicted"/>
<gene>
    <name evidence="2" type="ORF">IRI77_36440</name>
</gene>
<dbReference type="KEGG" id="pfer:IRI77_36440"/>
<protein>
    <submittedName>
        <fullName evidence="2">Uncharacterized protein</fullName>
    </submittedName>
</protein>
<dbReference type="AlphaFoldDB" id="A0A7S7NR12"/>
<sequence length="492" mass="54366">MQQRFIGIMMLVVAVTGKTPAWAGDKGLEKALRQTSPLPRPIEVRRPVDVTLDQFRQLVLAYGIPMGYGPIVIEIDYLGNISMNDKYPNDIGQYARDVLAKIGVFRTFRTLPQAAASTGSSGFVLPQLLRERGTPPKPNFRLVGSIVGAEQVVVKGRNGRLDGQGGGGQTATNGGASFDRGSTVTAITIALTLETWDSLDVEGASARYRIFVEQTESNRGVDLYVGGNGFGLGSRLRITQDSSDAIYDSMAVNLIQILGAALKLPVHRIDSQFRRDAALEQRVRQEFGGLTDLELEDELRRFMLVDGFKIGRQPGPLPPADKAMLMLEMQHRGLRVERAGMMEMTMQFWRGLNYQEAANRVAEIRVENNLKARQNREQEAIQQAALRVDPREFGFTPGSRIIVVDLSRIGRPDLLQRISATLQRCSICGEVRWHPQKPLIGLNTAMKESDVQYLMNSTRLPLEFVWSHVDSPRLLVVPASGTPQQGVSAAAK</sequence>
<reference evidence="2 3" key="1">
    <citation type="submission" date="2020-10" db="EMBL/GenBank/DDBJ databases">
        <title>Complete genome sequence of Paludibaculum fermentans P105T, a facultatively anaerobic acidobacterium capable of dissimilatory Fe(III) reduction.</title>
        <authorList>
            <person name="Dedysh S.N."/>
            <person name="Beletsky A.V."/>
            <person name="Kulichevskaya I.S."/>
            <person name="Mardanov A.V."/>
            <person name="Ravin N.V."/>
        </authorList>
    </citation>
    <scope>NUCLEOTIDE SEQUENCE [LARGE SCALE GENOMIC DNA]</scope>
    <source>
        <strain evidence="2 3">P105</strain>
    </source>
</reference>
<dbReference type="Proteomes" id="UP000593892">
    <property type="component" value="Chromosome"/>
</dbReference>
<feature type="region of interest" description="Disordered" evidence="1">
    <location>
        <begin position="158"/>
        <end position="177"/>
    </location>
</feature>
<accession>A0A7S7NR12</accession>
<organism evidence="2 3">
    <name type="scientific">Paludibaculum fermentans</name>
    <dbReference type="NCBI Taxonomy" id="1473598"/>
    <lineage>
        <taxon>Bacteria</taxon>
        <taxon>Pseudomonadati</taxon>
        <taxon>Acidobacteriota</taxon>
        <taxon>Terriglobia</taxon>
        <taxon>Bryobacterales</taxon>
        <taxon>Bryobacteraceae</taxon>
        <taxon>Paludibaculum</taxon>
    </lineage>
</organism>